<dbReference type="Proteomes" id="UP000233535">
    <property type="component" value="Unassembled WGS sequence"/>
</dbReference>
<evidence type="ECO:0000313" key="2">
    <source>
        <dbReference type="Proteomes" id="UP000233535"/>
    </source>
</evidence>
<keyword evidence="2" id="KW-1185">Reference proteome</keyword>
<gene>
    <name evidence="1" type="ORF">BZG02_12050</name>
</gene>
<proteinExistence type="predicted"/>
<organism evidence="1 2">
    <name type="scientific">Labilibaculum filiforme</name>
    <dbReference type="NCBI Taxonomy" id="1940526"/>
    <lineage>
        <taxon>Bacteria</taxon>
        <taxon>Pseudomonadati</taxon>
        <taxon>Bacteroidota</taxon>
        <taxon>Bacteroidia</taxon>
        <taxon>Marinilabiliales</taxon>
        <taxon>Marinifilaceae</taxon>
        <taxon>Labilibaculum</taxon>
    </lineage>
</organism>
<evidence type="ECO:0008006" key="3">
    <source>
        <dbReference type="Google" id="ProtNLM"/>
    </source>
</evidence>
<reference evidence="1 2" key="1">
    <citation type="journal article" date="2017" name="Front. Microbiol.">
        <title>Labilibaculum manganireducens gen. nov., sp. nov. and Labilibaculum filiforme sp. nov., Novel Bacteroidetes Isolated from Subsurface Sediments of the Baltic Sea.</title>
        <authorList>
            <person name="Vandieken V."/>
            <person name="Marshall I.P."/>
            <person name="Niemann H."/>
            <person name="Engelen B."/>
            <person name="Cypionka H."/>
        </authorList>
    </citation>
    <scope>NUCLEOTIDE SEQUENCE [LARGE SCALE GENOMIC DNA]</scope>
    <source>
        <strain evidence="1 2">59.16B</strain>
    </source>
</reference>
<accession>A0A2N3HWN3</accession>
<dbReference type="EMBL" id="MVDD01000008">
    <property type="protein sequence ID" value="PKQ62457.1"/>
    <property type="molecule type" value="Genomic_DNA"/>
</dbReference>
<evidence type="ECO:0000313" key="1">
    <source>
        <dbReference type="EMBL" id="PKQ62457.1"/>
    </source>
</evidence>
<dbReference type="RefSeq" id="WP_101261701.1">
    <property type="nucleotide sequence ID" value="NZ_MVDD01000008.1"/>
</dbReference>
<dbReference type="OrthoDB" id="1013052at2"/>
<sequence>MKKILYIVSLFALVFAGCDPMEDIYKDVDKLSNDNNVHSLEYTLTADDYSDIGGDPKKYESFSAYAPATDYLPEFLDGKYPTLDVSSSVKVTYDFYRGSLNYLGDYLDYLEVLAAIDSYTLTTADYDSMGTDQGQPGKYNNFDSGIKASDYLPNFLLAKYPNAIENDELAVTYKFYNGSANVDITEFWVFDGSVWTKSDKVAPELAEGVTLYELVADDYDSMGTPGKYNNFSSSDAPENYLSTFLGVKFPYASEGDKFLVLYKYYAGGGVTETRAKEYTLTDGTWMEYTSTVAKTDQYLKTANGWLFDPTVLYTMGADDYLMIVNYVKDNVGAEYLDSYGTAEAYYGSNSYYVEFNIGSGNYDASFATWQDAVTAGVKAYLPLKFPEAVAQVDGVDVNYVITFAGYESSMVDYTITFKCTKSGPNPEFEYVEGPTVK</sequence>
<comment type="caution">
    <text evidence="1">The sequence shown here is derived from an EMBL/GenBank/DDBJ whole genome shotgun (WGS) entry which is preliminary data.</text>
</comment>
<protein>
    <recommendedName>
        <fullName evidence="3">DUF5017 domain-containing protein</fullName>
    </recommendedName>
</protein>
<dbReference type="PROSITE" id="PS51257">
    <property type="entry name" value="PROKAR_LIPOPROTEIN"/>
    <property type="match status" value="1"/>
</dbReference>
<name>A0A2N3HWN3_9BACT</name>
<dbReference type="AlphaFoldDB" id="A0A2N3HWN3"/>